<dbReference type="PANTHER" id="PTHR11364:SF27">
    <property type="entry name" value="SULFURTRANSFERASE"/>
    <property type="match status" value="1"/>
</dbReference>
<keyword evidence="6" id="KW-1185">Reference proteome</keyword>
<dbReference type="PROSITE" id="PS00380">
    <property type="entry name" value="RHODANESE_1"/>
    <property type="match status" value="1"/>
</dbReference>
<accession>A0ABU7XFC6</accession>
<dbReference type="InterPro" id="IPR045078">
    <property type="entry name" value="TST/MPST-like"/>
</dbReference>
<dbReference type="PANTHER" id="PTHR11364">
    <property type="entry name" value="THIOSULFATE SULFERTANSFERASE"/>
    <property type="match status" value="1"/>
</dbReference>
<evidence type="ECO:0000259" key="4">
    <source>
        <dbReference type="PROSITE" id="PS50206"/>
    </source>
</evidence>
<name>A0ABU7XFC6_9HYPH</name>
<dbReference type="RefSeq" id="WP_332080665.1">
    <property type="nucleotide sequence ID" value="NZ_JAZHYN010000008.1"/>
</dbReference>
<keyword evidence="1 3" id="KW-0808">Transferase</keyword>
<comment type="caution">
    <text evidence="5">The sequence shown here is derived from an EMBL/GenBank/DDBJ whole genome shotgun (WGS) entry which is preliminary data.</text>
</comment>
<dbReference type="InterPro" id="IPR001763">
    <property type="entry name" value="Rhodanese-like_dom"/>
</dbReference>
<dbReference type="Gene3D" id="3.40.250.10">
    <property type="entry name" value="Rhodanese-like domain"/>
    <property type="match status" value="2"/>
</dbReference>
<proteinExistence type="predicted"/>
<evidence type="ECO:0000256" key="1">
    <source>
        <dbReference type="ARBA" id="ARBA00022679"/>
    </source>
</evidence>
<evidence type="ECO:0000313" key="6">
    <source>
        <dbReference type="Proteomes" id="UP001350748"/>
    </source>
</evidence>
<evidence type="ECO:0000256" key="2">
    <source>
        <dbReference type="ARBA" id="ARBA00022737"/>
    </source>
</evidence>
<dbReference type="InterPro" id="IPR001307">
    <property type="entry name" value="Thiosulphate_STrfase_CS"/>
</dbReference>
<dbReference type="CDD" id="cd01448">
    <property type="entry name" value="TST_Repeat_1"/>
    <property type="match status" value="1"/>
</dbReference>
<dbReference type="InterPro" id="IPR036873">
    <property type="entry name" value="Rhodanese-like_dom_sf"/>
</dbReference>
<dbReference type="CDD" id="cd01449">
    <property type="entry name" value="TST_Repeat_2"/>
    <property type="match status" value="1"/>
</dbReference>
<dbReference type="Pfam" id="PF00581">
    <property type="entry name" value="Rhodanese"/>
    <property type="match status" value="2"/>
</dbReference>
<protein>
    <recommendedName>
        <fullName evidence="3">Sulfurtransferase</fullName>
    </recommendedName>
</protein>
<organism evidence="5 6">
    <name type="scientific">Methylocystis borbori</name>
    <dbReference type="NCBI Taxonomy" id="3118750"/>
    <lineage>
        <taxon>Bacteria</taxon>
        <taxon>Pseudomonadati</taxon>
        <taxon>Pseudomonadota</taxon>
        <taxon>Alphaproteobacteria</taxon>
        <taxon>Hyphomicrobiales</taxon>
        <taxon>Methylocystaceae</taxon>
        <taxon>Methylocystis</taxon>
    </lineage>
</organism>
<feature type="domain" description="Rhodanese" evidence="4">
    <location>
        <begin position="22"/>
        <end position="139"/>
    </location>
</feature>
<dbReference type="NCBIfam" id="NF008557">
    <property type="entry name" value="PRK11493.1"/>
    <property type="match status" value="1"/>
</dbReference>
<dbReference type="GO" id="GO:0016784">
    <property type="term" value="F:3-mercaptopyruvate sulfurtransferase activity"/>
    <property type="evidence" value="ECO:0007669"/>
    <property type="project" value="UniProtKB-EC"/>
</dbReference>
<evidence type="ECO:0000256" key="3">
    <source>
        <dbReference type="RuleBase" id="RU000507"/>
    </source>
</evidence>
<dbReference type="SUPFAM" id="SSF52821">
    <property type="entry name" value="Rhodanese/Cell cycle control phosphatase"/>
    <property type="match status" value="2"/>
</dbReference>
<dbReference type="PROSITE" id="PS50206">
    <property type="entry name" value="RHODANESE_3"/>
    <property type="match status" value="2"/>
</dbReference>
<dbReference type="SMART" id="SM00450">
    <property type="entry name" value="RHOD"/>
    <property type="match status" value="2"/>
</dbReference>
<reference evidence="5 6" key="1">
    <citation type="submission" date="2024-02" db="EMBL/GenBank/DDBJ databases">
        <authorList>
            <person name="Grouzdev D."/>
        </authorList>
    </citation>
    <scope>NUCLEOTIDE SEQUENCE [LARGE SCALE GENOMIC DNA]</scope>
    <source>
        <strain evidence="5 6">9N</strain>
    </source>
</reference>
<sequence length="292" mass="31465">MSHKADLDTLFVSTQWLADHLDAPDVVIFDASWHMPATGRNARAEYLAGHIPGARFFDLDAIADHSTDLPHMLPKPEIFSAEMRRLGYGDGMRAVVYDSVGLFSGPRLWWTLAAFGAENVSLLAGGLPAWKAEGRPLEQEEPQKESPAPFTARFVPSLVSDAAQVKRALEMGSPQVVDARSAERFRGLAPEPRPGLRSGHMPGALNLPFGAVVENGRLKDKTGLEQAFASAGLDPDKPVIASCGSGLTACIISLALTASGRPTATVYDGSWSEWGAREDLPVVKDEDNLHKK</sequence>
<dbReference type="EMBL" id="JAZHYN010000008">
    <property type="protein sequence ID" value="MEF3365737.1"/>
    <property type="molecule type" value="Genomic_DNA"/>
</dbReference>
<keyword evidence="2" id="KW-0677">Repeat</keyword>
<gene>
    <name evidence="5" type="primary">sseA</name>
    <name evidence="5" type="ORF">V3H18_04230</name>
</gene>
<feature type="domain" description="Rhodanese" evidence="4">
    <location>
        <begin position="170"/>
        <end position="283"/>
    </location>
</feature>
<dbReference type="Proteomes" id="UP001350748">
    <property type="component" value="Unassembled WGS sequence"/>
</dbReference>
<dbReference type="PROSITE" id="PS00683">
    <property type="entry name" value="RHODANESE_2"/>
    <property type="match status" value="1"/>
</dbReference>
<evidence type="ECO:0000313" key="5">
    <source>
        <dbReference type="EMBL" id="MEF3365737.1"/>
    </source>
</evidence>